<reference evidence="2 3" key="1">
    <citation type="submission" date="2020-08" db="EMBL/GenBank/DDBJ databases">
        <title>Stenotrophomonas sp. W1S232.</title>
        <authorList>
            <person name="Deng Y."/>
        </authorList>
    </citation>
    <scope>NUCLEOTIDE SEQUENCE [LARGE SCALE GENOMIC DNA]</scope>
    <source>
        <strain evidence="2 3">W1S232</strain>
    </source>
</reference>
<evidence type="ECO:0000313" key="3">
    <source>
        <dbReference type="Proteomes" id="UP000550609"/>
    </source>
</evidence>
<evidence type="ECO:0000259" key="1">
    <source>
        <dbReference type="Pfam" id="PF13020"/>
    </source>
</evidence>
<proteinExistence type="predicted"/>
<dbReference type="EMBL" id="JACIUV010000003">
    <property type="protein sequence ID" value="MBB1116646.1"/>
    <property type="molecule type" value="Genomic_DNA"/>
</dbReference>
<dbReference type="AlphaFoldDB" id="A0A7W3UZH4"/>
<sequence>MLSEWDGERHCIKVKTTDTGRDQFYITANECETLRKLARDAWLYRVDLSAGENGTVVMRLQDPMAHLDMERFRAVVWEVDMAMFQDESE</sequence>
<accession>A0A7W3UZH4</accession>
<name>A0A7W3UZH4_9GAMM</name>
<dbReference type="Pfam" id="PF13020">
    <property type="entry name" value="NOV_C"/>
    <property type="match status" value="1"/>
</dbReference>
<dbReference type="Proteomes" id="UP000550609">
    <property type="component" value="Unassembled WGS sequence"/>
</dbReference>
<dbReference type="InterPro" id="IPR024975">
    <property type="entry name" value="NOV_C"/>
</dbReference>
<comment type="caution">
    <text evidence="2">The sequence shown here is derived from an EMBL/GenBank/DDBJ whole genome shotgun (WGS) entry which is preliminary data.</text>
</comment>
<feature type="domain" description="Protein NO VEIN C-terminal" evidence="1">
    <location>
        <begin position="6"/>
        <end position="49"/>
    </location>
</feature>
<organism evidence="2 3">
    <name type="scientific">Stenotrophomonas koreensis</name>
    <dbReference type="NCBI Taxonomy" id="266128"/>
    <lineage>
        <taxon>Bacteria</taxon>
        <taxon>Pseudomonadati</taxon>
        <taxon>Pseudomonadota</taxon>
        <taxon>Gammaproteobacteria</taxon>
        <taxon>Lysobacterales</taxon>
        <taxon>Lysobacteraceae</taxon>
        <taxon>Stenotrophomonas</taxon>
    </lineage>
</organism>
<protein>
    <submittedName>
        <fullName evidence="2">DUF3883 domain-containing protein</fullName>
    </submittedName>
</protein>
<evidence type="ECO:0000313" key="2">
    <source>
        <dbReference type="EMBL" id="MBB1116646.1"/>
    </source>
</evidence>
<gene>
    <name evidence="2" type="ORF">H4O09_06190</name>
</gene>